<keyword evidence="1" id="KW-0472">Membrane</keyword>
<reference evidence="2 3" key="1">
    <citation type="submission" date="2018-01" db="EMBL/GenBank/DDBJ databases">
        <title>Lactibacter flavus gen. nov., sp. nov., a novel bacterium of the family Propionibacteriaceae isolated from raw milk and dairy products.</title>
        <authorList>
            <person name="Wenning M."/>
            <person name="Breitenwieser F."/>
            <person name="Huptas C."/>
            <person name="von Neubeck M."/>
            <person name="Busse H.-J."/>
            <person name="Scherer S."/>
        </authorList>
    </citation>
    <scope>NUCLEOTIDE SEQUENCE [LARGE SCALE GENOMIC DNA]</scope>
    <source>
        <strain evidence="2 3">VG341</strain>
    </source>
</reference>
<dbReference type="AlphaFoldDB" id="A0A4Q2EJW2"/>
<comment type="caution">
    <text evidence="2">The sequence shown here is derived from an EMBL/GenBank/DDBJ whole genome shotgun (WGS) entry which is preliminary data.</text>
</comment>
<feature type="transmembrane region" description="Helical" evidence="1">
    <location>
        <begin position="112"/>
        <end position="131"/>
    </location>
</feature>
<feature type="transmembrane region" description="Helical" evidence="1">
    <location>
        <begin position="83"/>
        <end position="106"/>
    </location>
</feature>
<sequence>MNDLTRASLGFFAAFAIHDAEELVTMAPSSRRVLARVPKWAPIPDDLRMRGLSQTHVNVGIGIMAALVATASVAGVRTEGRSVWFRGGLLAFGAHGFTHLATAVAAREYTTGVATSPTIVIPFWLWARRVLRRNGIREHDAKSIAVAVSVLPLILGTHVFTRLILGKKSAANIPVRGRRRNG</sequence>
<feature type="transmembrane region" description="Helical" evidence="1">
    <location>
        <begin position="143"/>
        <end position="165"/>
    </location>
</feature>
<evidence type="ECO:0000313" key="2">
    <source>
        <dbReference type="EMBL" id="RXW33016.1"/>
    </source>
</evidence>
<dbReference type="EMBL" id="PPCV01000002">
    <property type="protein sequence ID" value="RXW33016.1"/>
    <property type="molecule type" value="Genomic_DNA"/>
</dbReference>
<dbReference type="InterPro" id="IPR025671">
    <property type="entry name" value="HXXEE"/>
</dbReference>
<dbReference type="OrthoDB" id="4808449at2"/>
<evidence type="ECO:0000313" key="3">
    <source>
        <dbReference type="Proteomes" id="UP000290624"/>
    </source>
</evidence>
<name>A0A4Q2EJW2_9ACTN</name>
<feature type="transmembrane region" description="Helical" evidence="1">
    <location>
        <begin position="59"/>
        <end position="76"/>
    </location>
</feature>
<proteinExistence type="predicted"/>
<dbReference type="Pfam" id="PF13787">
    <property type="entry name" value="HXXEE"/>
    <property type="match status" value="1"/>
</dbReference>
<evidence type="ECO:0000256" key="1">
    <source>
        <dbReference type="SAM" id="Phobius"/>
    </source>
</evidence>
<accession>A0A4Q2EJW2</accession>
<protein>
    <submittedName>
        <fullName evidence="2">HXXEE domain-containing protein</fullName>
    </submittedName>
</protein>
<keyword evidence="1" id="KW-0812">Transmembrane</keyword>
<organism evidence="2 3">
    <name type="scientific">Propioniciclava flava</name>
    <dbReference type="NCBI Taxonomy" id="2072026"/>
    <lineage>
        <taxon>Bacteria</taxon>
        <taxon>Bacillati</taxon>
        <taxon>Actinomycetota</taxon>
        <taxon>Actinomycetes</taxon>
        <taxon>Propionibacteriales</taxon>
        <taxon>Propionibacteriaceae</taxon>
        <taxon>Propioniciclava</taxon>
    </lineage>
</organism>
<dbReference type="RefSeq" id="WP_129457916.1">
    <property type="nucleotide sequence ID" value="NZ_PPCV01000002.1"/>
</dbReference>
<dbReference type="Proteomes" id="UP000290624">
    <property type="component" value="Unassembled WGS sequence"/>
</dbReference>
<gene>
    <name evidence="2" type="ORF">C1706_03905</name>
</gene>
<keyword evidence="1" id="KW-1133">Transmembrane helix</keyword>
<keyword evidence="3" id="KW-1185">Reference proteome</keyword>